<sequence length="247" mass="27702">MALSDIIIMSLRAFWFKAAITNKGRLMRVLLVEDDLMIGESLSEALQDEAYTVDWAKDGRQAILTLKVQPYDIILLDLGLPEIDGMGVLTVIRDAKIDTPVLIITARDDVKDRIAGLDSGADDYVVKPFELAEVFARMRVLIRRAQGKADNQLSVGNLHLDTSHKRVIMDDAPVDLTAKEYMLLATFMQSPEKVMSKTELEDSLYGWGGEVESNAIEFLIHSLRKKLGQHRIKNVRGLGWYVSNNKA</sequence>
<dbReference type="Pfam" id="PF00072">
    <property type="entry name" value="Response_reg"/>
    <property type="match status" value="1"/>
</dbReference>
<evidence type="ECO:0000256" key="3">
    <source>
        <dbReference type="ARBA" id="ARBA00023163"/>
    </source>
</evidence>
<dbReference type="Gene3D" id="6.10.250.690">
    <property type="match status" value="1"/>
</dbReference>
<dbReference type="CDD" id="cd00383">
    <property type="entry name" value="trans_reg_C"/>
    <property type="match status" value="1"/>
</dbReference>
<dbReference type="SUPFAM" id="SSF52172">
    <property type="entry name" value="CheY-like"/>
    <property type="match status" value="1"/>
</dbReference>
<evidence type="ECO:0000256" key="5">
    <source>
        <dbReference type="PROSITE-ProRule" id="PRU01091"/>
    </source>
</evidence>
<feature type="DNA-binding region" description="OmpR/PhoB-type" evidence="5">
    <location>
        <begin position="150"/>
        <end position="244"/>
    </location>
</feature>
<evidence type="ECO:0000259" key="7">
    <source>
        <dbReference type="PROSITE" id="PS51755"/>
    </source>
</evidence>
<dbReference type="CDD" id="cd17624">
    <property type="entry name" value="REC_OmpR_PmrA-like"/>
    <property type="match status" value="1"/>
</dbReference>
<feature type="modified residue" description="4-aspartylphosphate" evidence="4">
    <location>
        <position position="77"/>
    </location>
</feature>
<dbReference type="InterPro" id="IPR036388">
    <property type="entry name" value="WH-like_DNA-bd_sf"/>
</dbReference>
<evidence type="ECO:0000313" key="8">
    <source>
        <dbReference type="EMBL" id="MFC6381490.1"/>
    </source>
</evidence>
<dbReference type="InterPro" id="IPR001867">
    <property type="entry name" value="OmpR/PhoB-type_DNA-bd"/>
</dbReference>
<dbReference type="Gene3D" id="1.10.10.10">
    <property type="entry name" value="Winged helix-like DNA-binding domain superfamily/Winged helix DNA-binding domain"/>
    <property type="match status" value="1"/>
</dbReference>
<comment type="caution">
    <text evidence="8">The sequence shown here is derived from an EMBL/GenBank/DDBJ whole genome shotgun (WGS) entry which is preliminary data.</text>
</comment>
<dbReference type="InterPro" id="IPR011006">
    <property type="entry name" value="CheY-like_superfamily"/>
</dbReference>
<dbReference type="PROSITE" id="PS50110">
    <property type="entry name" value="RESPONSE_REGULATORY"/>
    <property type="match status" value="1"/>
</dbReference>
<protein>
    <submittedName>
        <fullName evidence="8">Response regulator</fullName>
    </submittedName>
</protein>
<dbReference type="Gene3D" id="3.40.50.2300">
    <property type="match status" value="1"/>
</dbReference>
<accession>A0ABW1W8R2</accession>
<dbReference type="SMART" id="SM00862">
    <property type="entry name" value="Trans_reg_C"/>
    <property type="match status" value="1"/>
</dbReference>
<dbReference type="EMBL" id="JBHSTZ010000025">
    <property type="protein sequence ID" value="MFC6381490.1"/>
    <property type="molecule type" value="Genomic_DNA"/>
</dbReference>
<name>A0ABW1W8R2_9GAMM</name>
<keyword evidence="2 5" id="KW-0238">DNA-binding</keyword>
<evidence type="ECO:0000256" key="1">
    <source>
        <dbReference type="ARBA" id="ARBA00023015"/>
    </source>
</evidence>
<dbReference type="PROSITE" id="PS51755">
    <property type="entry name" value="OMPR_PHOB"/>
    <property type="match status" value="1"/>
</dbReference>
<evidence type="ECO:0000256" key="4">
    <source>
        <dbReference type="PROSITE-ProRule" id="PRU00169"/>
    </source>
</evidence>
<evidence type="ECO:0000313" key="9">
    <source>
        <dbReference type="Proteomes" id="UP001596264"/>
    </source>
</evidence>
<dbReference type="Pfam" id="PF00486">
    <property type="entry name" value="Trans_reg_C"/>
    <property type="match status" value="1"/>
</dbReference>
<keyword evidence="4" id="KW-0597">Phosphoprotein</keyword>
<dbReference type="PANTHER" id="PTHR48111:SF67">
    <property type="entry name" value="TRANSCRIPTIONAL REGULATORY PROTEIN TCTD"/>
    <property type="match status" value="1"/>
</dbReference>
<organism evidence="8 9">
    <name type="scientific">Psychrobacter glacincola</name>
    <dbReference type="NCBI Taxonomy" id="56810"/>
    <lineage>
        <taxon>Bacteria</taxon>
        <taxon>Pseudomonadati</taxon>
        <taxon>Pseudomonadota</taxon>
        <taxon>Gammaproteobacteria</taxon>
        <taxon>Moraxellales</taxon>
        <taxon>Moraxellaceae</taxon>
        <taxon>Psychrobacter</taxon>
    </lineage>
</organism>
<evidence type="ECO:0000256" key="2">
    <source>
        <dbReference type="ARBA" id="ARBA00023125"/>
    </source>
</evidence>
<keyword evidence="3" id="KW-0804">Transcription</keyword>
<feature type="domain" description="OmpR/PhoB-type" evidence="7">
    <location>
        <begin position="150"/>
        <end position="244"/>
    </location>
</feature>
<dbReference type="SMART" id="SM00448">
    <property type="entry name" value="REC"/>
    <property type="match status" value="1"/>
</dbReference>
<dbReference type="Proteomes" id="UP001596264">
    <property type="component" value="Unassembled WGS sequence"/>
</dbReference>
<dbReference type="InterPro" id="IPR001789">
    <property type="entry name" value="Sig_transdc_resp-reg_receiver"/>
</dbReference>
<dbReference type="RefSeq" id="WP_265089215.1">
    <property type="nucleotide sequence ID" value="NZ_CAJGZK010000004.1"/>
</dbReference>
<feature type="domain" description="Response regulatory" evidence="6">
    <location>
        <begin position="28"/>
        <end position="142"/>
    </location>
</feature>
<dbReference type="InterPro" id="IPR039420">
    <property type="entry name" value="WalR-like"/>
</dbReference>
<evidence type="ECO:0000259" key="6">
    <source>
        <dbReference type="PROSITE" id="PS50110"/>
    </source>
</evidence>
<reference evidence="9" key="1">
    <citation type="journal article" date="2019" name="Int. J. Syst. Evol. Microbiol.">
        <title>The Global Catalogue of Microorganisms (GCM) 10K type strain sequencing project: providing services to taxonomists for standard genome sequencing and annotation.</title>
        <authorList>
            <consortium name="The Broad Institute Genomics Platform"/>
            <consortium name="The Broad Institute Genome Sequencing Center for Infectious Disease"/>
            <person name="Wu L."/>
            <person name="Ma J."/>
        </authorList>
    </citation>
    <scope>NUCLEOTIDE SEQUENCE [LARGE SCALE GENOMIC DNA]</scope>
    <source>
        <strain evidence="9">CCM 2050</strain>
    </source>
</reference>
<gene>
    <name evidence="8" type="ORF">ACFP58_08480</name>
</gene>
<dbReference type="PANTHER" id="PTHR48111">
    <property type="entry name" value="REGULATOR OF RPOS"/>
    <property type="match status" value="1"/>
</dbReference>
<keyword evidence="1" id="KW-0805">Transcription regulation</keyword>
<proteinExistence type="predicted"/>
<keyword evidence="9" id="KW-1185">Reference proteome</keyword>